<proteinExistence type="inferred from homology"/>
<protein>
    <recommendedName>
        <fullName evidence="2">FAD assembly factor SdhE</fullName>
    </recommendedName>
</protein>
<keyword evidence="5" id="KW-1185">Reference proteome</keyword>
<dbReference type="SUPFAM" id="SSF109910">
    <property type="entry name" value="YgfY-like"/>
    <property type="match status" value="1"/>
</dbReference>
<dbReference type="STRING" id="80876.SAMN05421779_101472"/>
<dbReference type="Pfam" id="PF03937">
    <property type="entry name" value="Sdh5"/>
    <property type="match status" value="1"/>
</dbReference>
<name>A0A1N7IQ81_9PROT</name>
<evidence type="ECO:0000256" key="2">
    <source>
        <dbReference type="ARBA" id="ARBA00019418"/>
    </source>
</evidence>
<evidence type="ECO:0000256" key="1">
    <source>
        <dbReference type="ARBA" id="ARBA00008571"/>
    </source>
</evidence>
<dbReference type="EMBL" id="FTOA01000001">
    <property type="protein sequence ID" value="SIS39245.1"/>
    <property type="molecule type" value="Genomic_DNA"/>
</dbReference>
<dbReference type="RefSeq" id="WP_076398510.1">
    <property type="nucleotide sequence ID" value="NZ_FTOA01000001.1"/>
</dbReference>
<dbReference type="Proteomes" id="UP000185678">
    <property type="component" value="Unassembled WGS sequence"/>
</dbReference>
<reference evidence="4 5" key="1">
    <citation type="submission" date="2017-01" db="EMBL/GenBank/DDBJ databases">
        <authorList>
            <person name="Mah S.A."/>
            <person name="Swanson W.J."/>
            <person name="Moy G.W."/>
            <person name="Vacquier V.D."/>
        </authorList>
    </citation>
    <scope>NUCLEOTIDE SEQUENCE [LARGE SCALE GENOMIC DNA]</scope>
    <source>
        <strain evidence="4 5">DSM 11589</strain>
    </source>
</reference>
<dbReference type="InterPro" id="IPR036714">
    <property type="entry name" value="SDH_sf"/>
</dbReference>
<evidence type="ECO:0000313" key="4">
    <source>
        <dbReference type="EMBL" id="SIS39245.1"/>
    </source>
</evidence>
<comment type="similarity">
    <text evidence="1">Belongs to the SdhE FAD assembly factor family.</text>
</comment>
<dbReference type="InterPro" id="IPR005631">
    <property type="entry name" value="SDH"/>
</dbReference>
<accession>A0A1N7IQ81</accession>
<dbReference type="PANTHER" id="PTHR12469:SF2">
    <property type="entry name" value="SUCCINATE DEHYDROGENASE ASSEMBLY FACTOR 2, MITOCHONDRIAL"/>
    <property type="match status" value="1"/>
</dbReference>
<gene>
    <name evidence="4" type="ORF">SAMN05421779_101472</name>
</gene>
<dbReference type="GO" id="GO:0006099">
    <property type="term" value="P:tricarboxylic acid cycle"/>
    <property type="evidence" value="ECO:0007669"/>
    <property type="project" value="TreeGrafter"/>
</dbReference>
<sequence length="87" mass="9912">MTAVLDERRKRILYRGNHRGMKEADVMLGGFVTAHVATLSDEQLDRLEALLDELDVDIMDWVIGKKPVPAAYDTDIFGMILAYKPYE</sequence>
<dbReference type="PANTHER" id="PTHR12469">
    <property type="entry name" value="PROTEIN EMI5 HOMOLOG, MITOCHONDRIAL"/>
    <property type="match status" value="1"/>
</dbReference>
<evidence type="ECO:0000313" key="5">
    <source>
        <dbReference type="Proteomes" id="UP000185678"/>
    </source>
</evidence>
<evidence type="ECO:0000256" key="3">
    <source>
        <dbReference type="ARBA" id="ARBA00023186"/>
    </source>
</evidence>
<organism evidence="4 5">
    <name type="scientific">Insolitispirillum peregrinum</name>
    <dbReference type="NCBI Taxonomy" id="80876"/>
    <lineage>
        <taxon>Bacteria</taxon>
        <taxon>Pseudomonadati</taxon>
        <taxon>Pseudomonadota</taxon>
        <taxon>Alphaproteobacteria</taxon>
        <taxon>Rhodospirillales</taxon>
        <taxon>Novispirillaceae</taxon>
        <taxon>Insolitispirillum</taxon>
    </lineage>
</organism>
<dbReference type="Gene3D" id="1.10.150.250">
    <property type="entry name" value="Flavinator of succinate dehydrogenase"/>
    <property type="match status" value="1"/>
</dbReference>
<keyword evidence="3" id="KW-0143">Chaperone</keyword>
<dbReference type="AlphaFoldDB" id="A0A1N7IQ81"/>